<proteinExistence type="predicted"/>
<organism evidence="2 3">
    <name type="scientific">Kiritimatiella glycovorans</name>
    <dbReference type="NCBI Taxonomy" id="1307763"/>
    <lineage>
        <taxon>Bacteria</taxon>
        <taxon>Pseudomonadati</taxon>
        <taxon>Kiritimatiellota</taxon>
        <taxon>Kiritimatiellia</taxon>
        <taxon>Kiritimatiellales</taxon>
        <taxon>Kiritimatiellaceae</taxon>
        <taxon>Kiritimatiella</taxon>
    </lineage>
</organism>
<evidence type="ECO:0000256" key="1">
    <source>
        <dbReference type="SAM" id="MobiDB-lite"/>
    </source>
</evidence>
<evidence type="ECO:0000313" key="2">
    <source>
        <dbReference type="EMBL" id="AKJ64227.1"/>
    </source>
</evidence>
<protein>
    <submittedName>
        <fullName evidence="2">Uncharacterized protein</fullName>
    </submittedName>
</protein>
<reference evidence="3" key="1">
    <citation type="submission" date="2015-02" db="EMBL/GenBank/DDBJ databases">
        <title>Description and complete genome sequence of the first cultured representative of the subdivision 5 of the Verrucomicrobia phylum.</title>
        <authorList>
            <person name="Spring S."/>
            <person name="Bunk B."/>
            <person name="Sproer C."/>
            <person name="Klenk H.-P."/>
        </authorList>
    </citation>
    <scope>NUCLEOTIDE SEQUENCE [LARGE SCALE GENOMIC DNA]</scope>
    <source>
        <strain evidence="3">L21-Fru-AB</strain>
    </source>
</reference>
<dbReference type="RefSeq" id="WP_052881584.1">
    <property type="nucleotide sequence ID" value="NZ_CP010904.1"/>
</dbReference>
<accession>A0A0G3EFP4</accession>
<dbReference type="KEGG" id="vbl:L21SP4_00967"/>
<name>A0A0G3EFP4_9BACT</name>
<sequence>MAKKKSSVQQSEAADRRKRRAESKEAFRRQVFDKRRYRSFSVEELQKIQSICDEWIERKKAKELETLKKEKDDLDKRIQALKK</sequence>
<reference evidence="2 3" key="2">
    <citation type="journal article" date="2016" name="ISME J.">
        <title>Characterization of the first cultured representative of Verrucomicrobia subdivision 5 indicates the proposal of a novel phylum.</title>
        <authorList>
            <person name="Spring S."/>
            <person name="Bunk B."/>
            <person name="Sproer C."/>
            <person name="Schumann P."/>
            <person name="Rohde M."/>
            <person name="Tindall B.J."/>
            <person name="Klenk H.P."/>
        </authorList>
    </citation>
    <scope>NUCLEOTIDE SEQUENCE [LARGE SCALE GENOMIC DNA]</scope>
    <source>
        <strain evidence="2 3">L21-Fru-AB</strain>
    </source>
</reference>
<dbReference type="EMBL" id="CP010904">
    <property type="protein sequence ID" value="AKJ64227.1"/>
    <property type="molecule type" value="Genomic_DNA"/>
</dbReference>
<keyword evidence="3" id="KW-1185">Reference proteome</keyword>
<dbReference type="AlphaFoldDB" id="A0A0G3EFP4"/>
<dbReference type="Proteomes" id="UP000035268">
    <property type="component" value="Chromosome"/>
</dbReference>
<evidence type="ECO:0000313" key="3">
    <source>
        <dbReference type="Proteomes" id="UP000035268"/>
    </source>
</evidence>
<feature type="region of interest" description="Disordered" evidence="1">
    <location>
        <begin position="1"/>
        <end position="25"/>
    </location>
</feature>
<gene>
    <name evidence="2" type="ORF">L21SP4_00967</name>
</gene>
<dbReference type="PATRIC" id="fig|1609981.3.peg.1017"/>